<dbReference type="PROSITE" id="PS50294">
    <property type="entry name" value="WD_REPEATS_REGION"/>
    <property type="match status" value="2"/>
</dbReference>
<dbReference type="EMBL" id="BEGY01000025">
    <property type="protein sequence ID" value="GAX77489.1"/>
    <property type="molecule type" value="Genomic_DNA"/>
</dbReference>
<dbReference type="PROSITE" id="PS50082">
    <property type="entry name" value="WD_REPEATS_2"/>
    <property type="match status" value="6"/>
</dbReference>
<dbReference type="PROSITE" id="PS50222">
    <property type="entry name" value="EF_HAND_2"/>
    <property type="match status" value="2"/>
</dbReference>
<dbReference type="Gene3D" id="2.130.10.10">
    <property type="entry name" value="YVTN repeat-like/Quinoprotein amine dehydrogenase"/>
    <property type="match status" value="4"/>
</dbReference>
<feature type="repeat" description="WD" evidence="4">
    <location>
        <begin position="447"/>
        <end position="488"/>
    </location>
</feature>
<dbReference type="InterPro" id="IPR020472">
    <property type="entry name" value="WD40_PAC1"/>
</dbReference>
<dbReference type="AlphaFoldDB" id="A0A250X3I4"/>
<evidence type="ECO:0000256" key="2">
    <source>
        <dbReference type="ARBA" id="ARBA00022737"/>
    </source>
</evidence>
<dbReference type="GO" id="GO:0005509">
    <property type="term" value="F:calcium ion binding"/>
    <property type="evidence" value="ECO:0007669"/>
    <property type="project" value="InterPro"/>
</dbReference>
<dbReference type="InterPro" id="IPR015943">
    <property type="entry name" value="WD40/YVTN_repeat-like_dom_sf"/>
</dbReference>
<dbReference type="SMART" id="SM00054">
    <property type="entry name" value="EFh"/>
    <property type="match status" value="2"/>
</dbReference>
<accession>A0A250X3I4</accession>
<evidence type="ECO:0000313" key="8">
    <source>
        <dbReference type="Proteomes" id="UP000232323"/>
    </source>
</evidence>
<dbReference type="InterPro" id="IPR036322">
    <property type="entry name" value="WD40_repeat_dom_sf"/>
</dbReference>
<dbReference type="SUPFAM" id="SSF50978">
    <property type="entry name" value="WD40 repeat-like"/>
    <property type="match status" value="3"/>
</dbReference>
<feature type="compositionally biased region" description="Basic and acidic residues" evidence="5">
    <location>
        <begin position="945"/>
        <end position="955"/>
    </location>
</feature>
<dbReference type="STRING" id="1157962.A0A250X3I4"/>
<dbReference type="SUPFAM" id="SSF47473">
    <property type="entry name" value="EF-hand"/>
    <property type="match status" value="1"/>
</dbReference>
<feature type="region of interest" description="Disordered" evidence="5">
    <location>
        <begin position="920"/>
        <end position="993"/>
    </location>
</feature>
<organism evidence="7 8">
    <name type="scientific">Chlamydomonas eustigma</name>
    <dbReference type="NCBI Taxonomy" id="1157962"/>
    <lineage>
        <taxon>Eukaryota</taxon>
        <taxon>Viridiplantae</taxon>
        <taxon>Chlorophyta</taxon>
        <taxon>core chlorophytes</taxon>
        <taxon>Chlorophyceae</taxon>
        <taxon>CS clade</taxon>
        <taxon>Chlamydomonadales</taxon>
        <taxon>Chlamydomonadaceae</taxon>
        <taxon>Chlamydomonas</taxon>
    </lineage>
</organism>
<dbReference type="InterPro" id="IPR018247">
    <property type="entry name" value="EF_Hand_1_Ca_BS"/>
</dbReference>
<dbReference type="CDD" id="cd00051">
    <property type="entry name" value="EFh"/>
    <property type="match status" value="1"/>
</dbReference>
<dbReference type="PROSITE" id="PS00018">
    <property type="entry name" value="EF_HAND_1"/>
    <property type="match status" value="2"/>
</dbReference>
<dbReference type="InterPro" id="IPR051242">
    <property type="entry name" value="WD-EF-hand_domain"/>
</dbReference>
<dbReference type="Pfam" id="PF00400">
    <property type="entry name" value="WD40"/>
    <property type="match status" value="8"/>
</dbReference>
<feature type="repeat" description="WD" evidence="4">
    <location>
        <begin position="532"/>
        <end position="573"/>
    </location>
</feature>
<reference evidence="7 8" key="1">
    <citation type="submission" date="2017-08" db="EMBL/GenBank/DDBJ databases">
        <title>Acidophilic green algal genome provides insights into adaptation to an acidic environment.</title>
        <authorList>
            <person name="Hirooka S."/>
            <person name="Hirose Y."/>
            <person name="Kanesaki Y."/>
            <person name="Higuchi S."/>
            <person name="Fujiwara T."/>
            <person name="Onuma R."/>
            <person name="Era A."/>
            <person name="Ohbayashi R."/>
            <person name="Uzuka A."/>
            <person name="Nozaki H."/>
            <person name="Yoshikawa H."/>
            <person name="Miyagishima S.Y."/>
        </authorList>
    </citation>
    <scope>NUCLEOTIDE SEQUENCE [LARGE SCALE GENOMIC DNA]</scope>
    <source>
        <strain evidence="7 8">NIES-2499</strain>
    </source>
</reference>
<evidence type="ECO:0000259" key="6">
    <source>
        <dbReference type="PROSITE" id="PS50222"/>
    </source>
</evidence>
<protein>
    <recommendedName>
        <fullName evidence="6">EF-hand domain-containing protein</fullName>
    </recommendedName>
</protein>
<keyword evidence="2" id="KW-0677">Repeat</keyword>
<dbReference type="InterPro" id="IPR002048">
    <property type="entry name" value="EF_hand_dom"/>
</dbReference>
<name>A0A250X3I4_9CHLO</name>
<dbReference type="InterPro" id="IPR011992">
    <property type="entry name" value="EF-hand-dom_pair"/>
</dbReference>
<feature type="domain" description="EF-hand" evidence="6">
    <location>
        <begin position="157"/>
        <end position="192"/>
    </location>
</feature>
<keyword evidence="8" id="KW-1185">Reference proteome</keyword>
<dbReference type="PANTHER" id="PTHR44324">
    <property type="entry name" value="WD40 REPEAT DOMAIN 95"/>
    <property type="match status" value="1"/>
</dbReference>
<feature type="region of interest" description="Disordered" evidence="5">
    <location>
        <begin position="1016"/>
        <end position="1035"/>
    </location>
</feature>
<dbReference type="PROSITE" id="PS00678">
    <property type="entry name" value="WD_REPEATS_1"/>
    <property type="match status" value="3"/>
</dbReference>
<dbReference type="CDD" id="cd00200">
    <property type="entry name" value="WD40"/>
    <property type="match status" value="2"/>
</dbReference>
<dbReference type="PANTHER" id="PTHR44324:SF4">
    <property type="entry name" value="WD40 REPEAT DOMAIN 95"/>
    <property type="match status" value="1"/>
</dbReference>
<feature type="repeat" description="WD" evidence="4">
    <location>
        <begin position="669"/>
        <end position="710"/>
    </location>
</feature>
<evidence type="ECO:0000256" key="1">
    <source>
        <dbReference type="ARBA" id="ARBA00022574"/>
    </source>
</evidence>
<keyword evidence="1 4" id="KW-0853">WD repeat</keyword>
<evidence type="ECO:0000256" key="3">
    <source>
        <dbReference type="ARBA" id="ARBA00022837"/>
    </source>
</evidence>
<feature type="compositionally biased region" description="Low complexity" evidence="5">
    <location>
        <begin position="956"/>
        <end position="971"/>
    </location>
</feature>
<comment type="caution">
    <text evidence="7">The sequence shown here is derived from an EMBL/GenBank/DDBJ whole genome shotgun (WGS) entry which is preliminary data.</text>
</comment>
<gene>
    <name evidence="7" type="ORF">CEUSTIGMA_g4933.t1</name>
</gene>
<evidence type="ECO:0000313" key="7">
    <source>
        <dbReference type="EMBL" id="GAX77489.1"/>
    </source>
</evidence>
<feature type="repeat" description="WD" evidence="4">
    <location>
        <begin position="583"/>
        <end position="617"/>
    </location>
</feature>
<dbReference type="OrthoDB" id="75172at2759"/>
<feature type="compositionally biased region" description="Polar residues" evidence="5">
    <location>
        <begin position="63"/>
        <end position="74"/>
    </location>
</feature>
<dbReference type="InterPro" id="IPR001680">
    <property type="entry name" value="WD40_rpt"/>
</dbReference>
<dbReference type="InterPro" id="IPR019775">
    <property type="entry name" value="WD40_repeat_CS"/>
</dbReference>
<feature type="region of interest" description="Disordered" evidence="5">
    <location>
        <begin position="1048"/>
        <end position="1095"/>
    </location>
</feature>
<keyword evidence="3" id="KW-0106">Calcium</keyword>
<feature type="repeat" description="WD" evidence="4">
    <location>
        <begin position="820"/>
        <end position="856"/>
    </location>
</feature>
<sequence length="1095" mass="121466">MDSSRFLRGPSQATLRSNFDEDSGEASSRSPSRAISTVGSLAGNTASRFVTAPSIKPGHTVLKTGQTKETSQAGANKDAERPGLPSSQAILKNPTAGGNKIFGKKDTASQGKDSVNKDVLQIVRKTFMDADEDGSGKLAPDEFISAFTGILQTEDGGDDVALSKLFCRIDANGDGTIDWDEFSSYMLLESAGSSSIRELETAIDLMPPVAHETPEQHLHTDLITHVSRVELANGTDRYISCSKDGTVKVWNCKDLKHMRTINTGKSYVTCAKLLPHTFKLAVSSFGRSMKIYDLNTFELCGQIQEIDYAPMSMDVWLPRLSKESEMVVFGDGGGFVRLYELRVNPLEDKNSNDRYLDTPIWKHQHHSDWVTCVRYVEDLNCVIAGSLDKLISITDAEERVRLKVLDGHLKGVTSVDWSPIYKFVCSGAQDRKIILWNPFSQRPLAQLTGHATSVQQVLVNDKDNQIISLGSDKTVKVWDIRNHKCLQTLLDREPYKIDNTLLTMAFDHRRKQLLTGNIKVKTWKQIVTTSHSSGHREPVTKATYNPIFNEAVSGDHAGTVSVWYVPTGKLRFRFYNAHKNHRITAMTFDITYRRLITGADNGEVKIWNFSSGACITQLHPPAASLQEVTCVLTVRGSLTKSIIVAGWDRKVTFYEDSGLRDSHPSGRCFKGHESDVLDMAIMDKYPSLVTACDDGCIWSWNLDSGAPRHKMWPKGMDTRPVNERAVEAVKFMHGKMRHVLVAVYADRFMRFWDVHMGNCLHQVFTGHKTGETVMSLAVDPSDQCIATGDSAGYIKIWNMANFSVKMNGAASGEVSEVCLWRGHLGQISSLEWIEIPEKRGRFLMSASHDHEIKLWSDKGIQVGVFGIGSWDLENPSTWKETAVLPMQPVEDYDMEMSRKIPDDTFSPTSPSLIRMSKQYSFMQDDQSSQRPPSAPDSVSKVLRASHRERVVRVESLRSASSRMSSMRMGSRPGTADGFFPASRPGSRPGTSEKMGSISLAAAEEDWADNFEEGVQEEIEDLESSSGHDSDGDIPAALWLEEFDAARKTKGASEALRSTNKAGGVSHKSVHTPPKGVSDLAKLPDRPVTSYTRRGK</sequence>
<feature type="domain" description="EF-hand" evidence="6">
    <location>
        <begin position="118"/>
        <end position="153"/>
    </location>
</feature>
<feature type="region of interest" description="Disordered" evidence="5">
    <location>
        <begin position="1"/>
        <end position="113"/>
    </location>
</feature>
<feature type="compositionally biased region" description="Polar residues" evidence="5">
    <location>
        <begin position="25"/>
        <end position="48"/>
    </location>
</feature>
<dbReference type="Pfam" id="PF13499">
    <property type="entry name" value="EF-hand_7"/>
    <property type="match status" value="1"/>
</dbReference>
<feature type="repeat" description="WD" evidence="4">
    <location>
        <begin position="405"/>
        <end position="437"/>
    </location>
</feature>
<dbReference type="Proteomes" id="UP000232323">
    <property type="component" value="Unassembled WGS sequence"/>
</dbReference>
<dbReference type="Gene3D" id="1.10.238.10">
    <property type="entry name" value="EF-hand"/>
    <property type="match status" value="1"/>
</dbReference>
<evidence type="ECO:0000256" key="4">
    <source>
        <dbReference type="PROSITE-ProRule" id="PRU00221"/>
    </source>
</evidence>
<proteinExistence type="predicted"/>
<dbReference type="SMART" id="SM00320">
    <property type="entry name" value="WD40"/>
    <property type="match status" value="12"/>
</dbReference>
<evidence type="ECO:0000256" key="5">
    <source>
        <dbReference type="SAM" id="MobiDB-lite"/>
    </source>
</evidence>
<feature type="compositionally biased region" description="Polar residues" evidence="5">
    <location>
        <begin position="920"/>
        <end position="931"/>
    </location>
</feature>
<dbReference type="PRINTS" id="PR00320">
    <property type="entry name" value="GPROTEINBRPT"/>
</dbReference>